<evidence type="ECO:0000259" key="1">
    <source>
        <dbReference type="PROSITE" id="PS50181"/>
    </source>
</evidence>
<dbReference type="PROSITE" id="PS50181">
    <property type="entry name" value="FBOX"/>
    <property type="match status" value="1"/>
</dbReference>
<feature type="domain" description="F-box" evidence="1">
    <location>
        <begin position="1"/>
        <end position="49"/>
    </location>
</feature>
<gene>
    <name evidence="2" type="ORF">MFLAVUS_006007</name>
</gene>
<dbReference type="Proteomes" id="UP001473302">
    <property type="component" value="Unassembled WGS sequence"/>
</dbReference>
<sequence length="557" mass="64589">MNNLPYEILETIATHVSRQDQYTGLTICKSWHLPFCRSLYRHVNLFSRYQLKTFLRSPNLAYHGQWIRTIQIGLQSSLFKPEDCVTGAIPLLPIQVGVTLHELLKLIHYLPLLQSFNFDHRLWHFMNTANINFPSTISSLPPLDHPRQLRLLDGQMIQKLHLRGADIFQLHQKGLFLPSLKNLPVVTEFFLDGDGMWDTEHVMKFTMNHMNQLHAYLPKLTKLNITDAIHFIIVNTEQVKASAQILKKFQLSASVDCLDSWSHYFGSSYPLLTHLNIKLTSHHKQKTGLAQWINKLGNLRVLDIHPTMAKCFMDDKTLASIIPQLETLNTGVWGHDIETSTNAFRWLTNSKLVANLKHLVIPIWNSNSMNLFGCTLLFHLELSCLQRNSQHYSIDTILDSCPALNHLELNWGQVIVSNIHKRWHPLKTLRINHSVCEPNVFGYVSVRCTTLQGLFLRRCTGVTELNMLNSHFKYIVISEVLLQTKVMSYLKLIRFQKLEQDRGKRPIKQIARYYKTYQDQYTFQTCIQRLKSEQQQEQLIAILCGSVEQLIFNGCRI</sequence>
<name>A0ABP9Z0C1_9FUNG</name>
<keyword evidence="3" id="KW-1185">Reference proteome</keyword>
<protein>
    <recommendedName>
        <fullName evidence="1">F-box domain-containing protein</fullName>
    </recommendedName>
</protein>
<dbReference type="SUPFAM" id="SSF52047">
    <property type="entry name" value="RNI-like"/>
    <property type="match status" value="1"/>
</dbReference>
<dbReference type="EMBL" id="BAABUK010000013">
    <property type="protein sequence ID" value="GAA5812550.1"/>
    <property type="molecule type" value="Genomic_DNA"/>
</dbReference>
<accession>A0ABP9Z0C1</accession>
<evidence type="ECO:0000313" key="2">
    <source>
        <dbReference type="EMBL" id="GAA5812550.1"/>
    </source>
</evidence>
<organism evidence="2 3">
    <name type="scientific">Mucor flavus</name>
    <dbReference type="NCBI Taxonomy" id="439312"/>
    <lineage>
        <taxon>Eukaryota</taxon>
        <taxon>Fungi</taxon>
        <taxon>Fungi incertae sedis</taxon>
        <taxon>Mucoromycota</taxon>
        <taxon>Mucoromycotina</taxon>
        <taxon>Mucoromycetes</taxon>
        <taxon>Mucorales</taxon>
        <taxon>Mucorineae</taxon>
        <taxon>Mucoraceae</taxon>
        <taxon>Mucor</taxon>
    </lineage>
</organism>
<reference evidence="2 3" key="1">
    <citation type="submission" date="2024-04" db="EMBL/GenBank/DDBJ databases">
        <title>genome sequences of Mucor flavus KT1a and Helicostylum pulchrum KT1b strains isolated from the surface of a dry-aged beef.</title>
        <authorList>
            <person name="Toyotome T."/>
            <person name="Hosono M."/>
            <person name="Torimaru M."/>
            <person name="Fukuda K."/>
            <person name="Mikami N."/>
        </authorList>
    </citation>
    <scope>NUCLEOTIDE SEQUENCE [LARGE SCALE GENOMIC DNA]</scope>
    <source>
        <strain evidence="2 3">KT1a</strain>
    </source>
</reference>
<dbReference type="InterPro" id="IPR032675">
    <property type="entry name" value="LRR_dom_sf"/>
</dbReference>
<dbReference type="InterPro" id="IPR001810">
    <property type="entry name" value="F-box_dom"/>
</dbReference>
<proteinExistence type="predicted"/>
<evidence type="ECO:0000313" key="3">
    <source>
        <dbReference type="Proteomes" id="UP001473302"/>
    </source>
</evidence>
<comment type="caution">
    <text evidence="2">The sequence shown here is derived from an EMBL/GenBank/DDBJ whole genome shotgun (WGS) entry which is preliminary data.</text>
</comment>
<dbReference type="Gene3D" id="3.80.10.10">
    <property type="entry name" value="Ribonuclease Inhibitor"/>
    <property type="match status" value="1"/>
</dbReference>